<dbReference type="EMBL" id="JH930479">
    <property type="protein sequence ID" value="EKM50110.1"/>
    <property type="molecule type" value="Genomic_DNA"/>
</dbReference>
<keyword evidence="3" id="KW-1185">Reference proteome</keyword>
<feature type="compositionally biased region" description="Low complexity" evidence="1">
    <location>
        <begin position="18"/>
        <end position="32"/>
    </location>
</feature>
<dbReference type="HOGENOM" id="CLU_491841_0_0_1"/>
<gene>
    <name evidence="2" type="ORF">PHACADRAFT_264657</name>
</gene>
<dbReference type="GeneID" id="18918876"/>
<organism evidence="2 3">
    <name type="scientific">Phanerochaete carnosa (strain HHB-10118-sp)</name>
    <name type="common">White-rot fungus</name>
    <name type="synonym">Peniophora carnosa</name>
    <dbReference type="NCBI Taxonomy" id="650164"/>
    <lineage>
        <taxon>Eukaryota</taxon>
        <taxon>Fungi</taxon>
        <taxon>Dikarya</taxon>
        <taxon>Basidiomycota</taxon>
        <taxon>Agaricomycotina</taxon>
        <taxon>Agaricomycetes</taxon>
        <taxon>Polyporales</taxon>
        <taxon>Phanerochaetaceae</taxon>
        <taxon>Phanerochaete</taxon>
    </lineage>
</organism>
<feature type="region of interest" description="Disordered" evidence="1">
    <location>
        <begin position="87"/>
        <end position="118"/>
    </location>
</feature>
<feature type="region of interest" description="Disordered" evidence="1">
    <location>
        <begin position="129"/>
        <end position="148"/>
    </location>
</feature>
<feature type="compositionally biased region" description="Polar residues" evidence="1">
    <location>
        <begin position="90"/>
        <end position="116"/>
    </location>
</feature>
<evidence type="ECO:0000313" key="3">
    <source>
        <dbReference type="Proteomes" id="UP000008370"/>
    </source>
</evidence>
<protein>
    <submittedName>
        <fullName evidence="2">Uncharacterized protein</fullName>
    </submittedName>
</protein>
<feature type="compositionally biased region" description="Low complexity" evidence="1">
    <location>
        <begin position="361"/>
        <end position="386"/>
    </location>
</feature>
<dbReference type="AlphaFoldDB" id="K5VTH9"/>
<proteinExistence type="predicted"/>
<dbReference type="InParanoid" id="K5VTH9"/>
<feature type="region of interest" description="Disordered" evidence="1">
    <location>
        <begin position="1"/>
        <end position="35"/>
    </location>
</feature>
<dbReference type="Proteomes" id="UP000008370">
    <property type="component" value="Unassembled WGS sequence"/>
</dbReference>
<sequence>MVKSCLKTTPPYTPLLDSAAASPSGSGSRSPATCNGQVPALRKYVSFCQDEEYFQADDWDRTPAPVAPKLSYQEILELKQILKSLPRAPSCSSRQPFSTTSIPRSASPPGQSSSTKPVFPISRFATAPSLTPSKWKNRDDSASSVDPQILPYLDSVPIRLLPLLPPSEEPSQPSTPAQCSTSDSSELTETTATPAKPPRPPQSPSASAPPACGVNIASSAAPSNILSFDTTPPASPIPAPQHTPTKRRPNLPNFAFVPLLPVREEFKAPAEIAAPPPPPPARRFNMTFVPLLPPEDLPKVSQESLSDTSSTFDAPAELTPQNETPPEDDLQHSEHDLISSPPSSYMPLNIHRSCMSTPSLCSASDTDTESETPSVSSPCPSSPAESDLAHYFESHATLEPHAEAFDSELHPHNLTSSHNPYFPAIPVCPGLMQNALVEAPVVTKMKLQALPSPALQPPSPLCLDGSEEAEGVALAGAGVVSSGSSARAPTGMAKRLFIQRPSSLSSLSSRTRQQETLNAVSESLSAIATLVTPLPSPAPETPEFTIETMRAPSYVQVPSNWRRVPPLAIENEGILEPSIRRREL</sequence>
<dbReference type="OrthoDB" id="2802795at2759"/>
<feature type="compositionally biased region" description="Polar residues" evidence="1">
    <location>
        <begin position="301"/>
        <end position="312"/>
    </location>
</feature>
<name>K5VTH9_PHACS</name>
<evidence type="ECO:0000313" key="2">
    <source>
        <dbReference type="EMBL" id="EKM50110.1"/>
    </source>
</evidence>
<feature type="compositionally biased region" description="Polar residues" evidence="1">
    <location>
        <begin position="216"/>
        <end position="232"/>
    </location>
</feature>
<dbReference type="RefSeq" id="XP_007401301.1">
    <property type="nucleotide sequence ID" value="XM_007401239.1"/>
</dbReference>
<accession>K5VTH9</accession>
<dbReference type="KEGG" id="pco:PHACADRAFT_264657"/>
<feature type="compositionally biased region" description="Low complexity" evidence="1">
    <location>
        <begin position="169"/>
        <end position="194"/>
    </location>
</feature>
<feature type="region of interest" description="Disordered" evidence="1">
    <location>
        <begin position="162"/>
        <end position="252"/>
    </location>
</feature>
<feature type="region of interest" description="Disordered" evidence="1">
    <location>
        <begin position="294"/>
        <end position="343"/>
    </location>
</feature>
<reference evidence="2 3" key="1">
    <citation type="journal article" date="2012" name="BMC Genomics">
        <title>Comparative genomics of the white-rot fungi, Phanerochaete carnosa and P. chrysosporium, to elucidate the genetic basis of the distinct wood types they colonize.</title>
        <authorList>
            <person name="Suzuki H."/>
            <person name="MacDonald J."/>
            <person name="Syed K."/>
            <person name="Salamov A."/>
            <person name="Hori C."/>
            <person name="Aerts A."/>
            <person name="Henrissat B."/>
            <person name="Wiebenga A."/>
            <person name="vanKuyk P.A."/>
            <person name="Barry K."/>
            <person name="Lindquist E."/>
            <person name="LaButti K."/>
            <person name="Lapidus A."/>
            <person name="Lucas S."/>
            <person name="Coutinho P."/>
            <person name="Gong Y."/>
            <person name="Samejima M."/>
            <person name="Mahadevan R."/>
            <person name="Abou-Zaid M."/>
            <person name="de Vries R.P."/>
            <person name="Igarashi K."/>
            <person name="Yadav J.S."/>
            <person name="Grigoriev I.V."/>
            <person name="Master E.R."/>
        </authorList>
    </citation>
    <scope>NUCLEOTIDE SEQUENCE [LARGE SCALE GENOMIC DNA]</scope>
    <source>
        <strain evidence="2 3">HHB-10118-sp</strain>
    </source>
</reference>
<feature type="region of interest" description="Disordered" evidence="1">
    <location>
        <begin position="359"/>
        <end position="386"/>
    </location>
</feature>
<evidence type="ECO:0000256" key="1">
    <source>
        <dbReference type="SAM" id="MobiDB-lite"/>
    </source>
</evidence>